<comment type="caution">
    <text evidence="6">The sequence shown here is derived from an EMBL/GenBank/DDBJ whole genome shotgun (WGS) entry which is preliminary data.</text>
</comment>
<dbReference type="EMBL" id="MCGT01000007">
    <property type="protein sequence ID" value="ORX58074.1"/>
    <property type="molecule type" value="Genomic_DNA"/>
</dbReference>
<keyword evidence="7" id="KW-1185">Reference proteome</keyword>
<evidence type="ECO:0000256" key="4">
    <source>
        <dbReference type="SAM" id="MobiDB-lite"/>
    </source>
</evidence>
<evidence type="ECO:0000256" key="1">
    <source>
        <dbReference type="ARBA" id="ARBA00005664"/>
    </source>
</evidence>
<protein>
    <recommendedName>
        <fullName evidence="8">Galactosyl transferase GMA12/MNN10 family-domain-containing protein</fullName>
    </recommendedName>
</protein>
<keyword evidence="2" id="KW-0328">Glycosyltransferase</keyword>
<evidence type="ECO:0000313" key="7">
    <source>
        <dbReference type="Proteomes" id="UP000242146"/>
    </source>
</evidence>
<feature type="region of interest" description="Disordered" evidence="4">
    <location>
        <begin position="441"/>
        <end position="460"/>
    </location>
</feature>
<feature type="transmembrane region" description="Helical" evidence="5">
    <location>
        <begin position="23"/>
        <end position="42"/>
    </location>
</feature>
<comment type="similarity">
    <text evidence="1">Belongs to the glycosyltransferase 34 family.</text>
</comment>
<dbReference type="InterPro" id="IPR029044">
    <property type="entry name" value="Nucleotide-diphossugar_trans"/>
</dbReference>
<dbReference type="PANTHER" id="PTHR31306:SF4">
    <property type="entry name" value="ALPHA-1,2-GALACTOSYLTRANSFERASE"/>
    <property type="match status" value="1"/>
</dbReference>
<dbReference type="PANTHER" id="PTHR31306">
    <property type="entry name" value="ALPHA-1,6-MANNOSYLTRANSFERASE MNN11-RELATED"/>
    <property type="match status" value="1"/>
</dbReference>
<accession>A0A1X2GNS4</accession>
<name>A0A1X2GNS4_9FUNG</name>
<proteinExistence type="inferred from homology"/>
<evidence type="ECO:0008006" key="8">
    <source>
        <dbReference type="Google" id="ProtNLM"/>
    </source>
</evidence>
<dbReference type="STRING" id="101127.A0A1X2GNS4"/>
<evidence type="ECO:0000313" key="6">
    <source>
        <dbReference type="EMBL" id="ORX58074.1"/>
    </source>
</evidence>
<dbReference type="GO" id="GO:0016757">
    <property type="term" value="F:glycosyltransferase activity"/>
    <property type="evidence" value="ECO:0007669"/>
    <property type="project" value="UniProtKB-KW"/>
</dbReference>
<evidence type="ECO:0000256" key="3">
    <source>
        <dbReference type="ARBA" id="ARBA00022679"/>
    </source>
</evidence>
<dbReference type="AlphaFoldDB" id="A0A1X2GNS4"/>
<sequence>MAADLPLYKAESHARRPRQNKRFILLCAFFGLCFIYFLNARITYSSPSSHHQDAASPPQDYPSPLSGQVSIDQPERPHTSLDPPLVDHKEDVTPTVAPSTHANSHQAVNQPFDESMDDVVINNSNHYTYLLIVNSPANAIERRRLIREKYFGLRNNLLPCMKYNADIYYKFWVHGGPPKPDTPLRRQYEAEKMEWSDLVEMPASTRPEQANVLAWVETSLADQGITYDYLILQDIHAFIRLETMKHELDSGVIGDNTESPFTINTDAPTNIVWGTFHGDARDNDAVVVGSQAVQLALQHRKEIEAASAKNEALLTGMFKYYQSMDPDTLPSSLTTPPAMGEDQDPEAEALERGQLVPEFIREGGPDVSPRFIRWENNVESVHAEDIVVSQVYQSAEFIDLSRWTHSNPVKVCYRTASRSINQLPLEPLDDDEDVEQLLKEEHDEDADDDDPDNDDDLLLNDKHLPASSDALLDSSLSKKLSASSLAVVTSSFIYDACMEPSATRAAINKRDYALKHGYSFVARSAEFAQEAIRGERKTVWGKVDVIEKVLPKYEWLFWLDMDAVIMNQDRALEDLLQDVKQRYPGGAQAFDDNIDLVIARPHRDPMINAGVFLIRNTPWSMQFLRQVQKTTGWFQKGPSYEQGAMWDIMRQPDNEPHVFLLDRDDHTFNTFPTYYQPGDFVVHFAPTSVPTMRPSRASTPLTRSSPAKRSPKQIC</sequence>
<organism evidence="6 7">
    <name type="scientific">Hesseltinella vesiculosa</name>
    <dbReference type="NCBI Taxonomy" id="101127"/>
    <lineage>
        <taxon>Eukaryota</taxon>
        <taxon>Fungi</taxon>
        <taxon>Fungi incertae sedis</taxon>
        <taxon>Mucoromycota</taxon>
        <taxon>Mucoromycotina</taxon>
        <taxon>Mucoromycetes</taxon>
        <taxon>Mucorales</taxon>
        <taxon>Cunninghamellaceae</taxon>
        <taxon>Hesseltinella</taxon>
    </lineage>
</organism>
<keyword evidence="5" id="KW-0472">Membrane</keyword>
<dbReference type="Proteomes" id="UP000242146">
    <property type="component" value="Unassembled WGS sequence"/>
</dbReference>
<feature type="region of interest" description="Disordered" evidence="4">
    <location>
        <begin position="47"/>
        <end position="105"/>
    </location>
</feature>
<dbReference type="Gene3D" id="3.90.550.10">
    <property type="entry name" value="Spore Coat Polysaccharide Biosynthesis Protein SpsA, Chain A"/>
    <property type="match status" value="1"/>
</dbReference>
<keyword evidence="5" id="KW-1133">Transmembrane helix</keyword>
<evidence type="ECO:0000256" key="2">
    <source>
        <dbReference type="ARBA" id="ARBA00022676"/>
    </source>
</evidence>
<feature type="compositionally biased region" description="Acidic residues" evidence="4">
    <location>
        <begin position="442"/>
        <end position="458"/>
    </location>
</feature>
<dbReference type="Pfam" id="PF05637">
    <property type="entry name" value="Glyco_transf_34"/>
    <property type="match status" value="1"/>
</dbReference>
<feature type="region of interest" description="Disordered" evidence="4">
    <location>
        <begin position="690"/>
        <end position="715"/>
    </location>
</feature>
<keyword evidence="5" id="KW-0812">Transmembrane</keyword>
<reference evidence="6 7" key="1">
    <citation type="submission" date="2016-07" db="EMBL/GenBank/DDBJ databases">
        <title>Pervasive Adenine N6-methylation of Active Genes in Fungi.</title>
        <authorList>
            <consortium name="DOE Joint Genome Institute"/>
            <person name="Mondo S.J."/>
            <person name="Dannebaum R.O."/>
            <person name="Kuo R.C."/>
            <person name="Labutti K."/>
            <person name="Haridas S."/>
            <person name="Kuo A."/>
            <person name="Salamov A."/>
            <person name="Ahrendt S.R."/>
            <person name="Lipzen A."/>
            <person name="Sullivan W."/>
            <person name="Andreopoulos W.B."/>
            <person name="Clum A."/>
            <person name="Lindquist E."/>
            <person name="Daum C."/>
            <person name="Ramamoorthy G.K."/>
            <person name="Gryganskyi A."/>
            <person name="Culley D."/>
            <person name="Magnuson J.K."/>
            <person name="James T.Y."/>
            <person name="O'Malley M.A."/>
            <person name="Stajich J.E."/>
            <person name="Spatafora J.W."/>
            <person name="Visel A."/>
            <person name="Grigoriev I.V."/>
        </authorList>
    </citation>
    <scope>NUCLEOTIDE SEQUENCE [LARGE SCALE GENOMIC DNA]</scope>
    <source>
        <strain evidence="6 7">NRRL 3301</strain>
    </source>
</reference>
<feature type="compositionally biased region" description="Polar residues" evidence="4">
    <location>
        <begin position="96"/>
        <end position="105"/>
    </location>
</feature>
<dbReference type="SUPFAM" id="SSF53448">
    <property type="entry name" value="Nucleotide-diphospho-sugar transferases"/>
    <property type="match status" value="1"/>
</dbReference>
<keyword evidence="3" id="KW-0808">Transferase</keyword>
<feature type="non-terminal residue" evidence="6">
    <location>
        <position position="715"/>
    </location>
</feature>
<dbReference type="OrthoDB" id="205108at2759"/>
<dbReference type="InterPro" id="IPR008630">
    <property type="entry name" value="Glyco_trans_34"/>
</dbReference>
<feature type="compositionally biased region" description="Polar residues" evidence="4">
    <location>
        <begin position="696"/>
        <end position="707"/>
    </location>
</feature>
<evidence type="ECO:0000256" key="5">
    <source>
        <dbReference type="SAM" id="Phobius"/>
    </source>
</evidence>
<dbReference type="GO" id="GO:0000139">
    <property type="term" value="C:Golgi membrane"/>
    <property type="evidence" value="ECO:0007669"/>
    <property type="project" value="TreeGrafter"/>
</dbReference>
<dbReference type="GO" id="GO:0006487">
    <property type="term" value="P:protein N-linked glycosylation"/>
    <property type="evidence" value="ECO:0007669"/>
    <property type="project" value="TreeGrafter"/>
</dbReference>
<gene>
    <name evidence="6" type="ORF">DM01DRAFT_1333748</name>
</gene>
<feature type="compositionally biased region" description="Basic and acidic residues" evidence="4">
    <location>
        <begin position="73"/>
        <end position="92"/>
    </location>
</feature>